<gene>
    <name evidence="11" type="ORF">MNBD_ALPHA03-529</name>
</gene>
<dbReference type="GO" id="GO:0071949">
    <property type="term" value="F:FAD binding"/>
    <property type="evidence" value="ECO:0007669"/>
    <property type="project" value="InterPro"/>
</dbReference>
<proteinExistence type="inferred from homology"/>
<dbReference type="GO" id="GO:0005739">
    <property type="term" value="C:mitochondrion"/>
    <property type="evidence" value="ECO:0007669"/>
    <property type="project" value="UniProtKB-SubCell"/>
</dbReference>
<evidence type="ECO:0000256" key="7">
    <source>
        <dbReference type="ARBA" id="ARBA00023002"/>
    </source>
</evidence>
<comment type="cofactor">
    <cofactor evidence="1">
        <name>FAD</name>
        <dbReference type="ChEBI" id="CHEBI:57692"/>
    </cofactor>
</comment>
<dbReference type="GO" id="GO:0008720">
    <property type="term" value="F:D-lactate dehydrogenase (NAD+) activity"/>
    <property type="evidence" value="ECO:0007669"/>
    <property type="project" value="TreeGrafter"/>
</dbReference>
<dbReference type="AlphaFoldDB" id="A0A3B1AMZ8"/>
<dbReference type="PANTHER" id="PTHR11748">
    <property type="entry name" value="D-LACTATE DEHYDROGENASE"/>
    <property type="match status" value="1"/>
</dbReference>
<evidence type="ECO:0000256" key="9">
    <source>
        <dbReference type="ARBA" id="ARBA00038897"/>
    </source>
</evidence>
<dbReference type="Gene3D" id="3.30.465.10">
    <property type="match status" value="1"/>
</dbReference>
<name>A0A3B1AMZ8_9ZZZZ</name>
<evidence type="ECO:0000256" key="8">
    <source>
        <dbReference type="ARBA" id="ARBA00023128"/>
    </source>
</evidence>
<dbReference type="InterPro" id="IPR036318">
    <property type="entry name" value="FAD-bd_PCMH-like_sf"/>
</dbReference>
<evidence type="ECO:0000256" key="6">
    <source>
        <dbReference type="ARBA" id="ARBA00022946"/>
    </source>
</evidence>
<dbReference type="PROSITE" id="PS51387">
    <property type="entry name" value="FAD_PCMH"/>
    <property type="match status" value="1"/>
</dbReference>
<dbReference type="SUPFAM" id="SSF55103">
    <property type="entry name" value="FAD-linked oxidases, C-terminal domain"/>
    <property type="match status" value="1"/>
</dbReference>
<keyword evidence="6" id="KW-0809">Transit peptide</keyword>
<evidence type="ECO:0000256" key="1">
    <source>
        <dbReference type="ARBA" id="ARBA00001974"/>
    </source>
</evidence>
<sequence>MSKNTNLELLLSKLSPLLGARLSRAEAVRQHHGEDLTHFDICLPDAVAYPHSTEEVSAIVKLCHIYEIPVIPYGAGTALEGNFLAISGGITLNFSQMDKIIALRHDDMDCTVEAGVTREQLNHEIRDTGLFFPIDPGANATLGGMAATRASGTNAVRYGTMRENVIRLKAVMADGTIITTSSRAKKSAAGYDLTRLLVGSEGTLGIITEVTVRLYGLPEAMSAAVCPFNSLEGAVNTVVETIQMGIPIARIELIDDMLIDVINRFSGFDYPLEPTLFMEFHGSNNAVKEQAEMVEEIASSHGGHGFQWASRPEERNKLWQARHDGFLSLRAAYPGKDFWVTDVCVPISRLSESIRETRRDITRANLVAPLVGHVGDGNFHLTIPYDKNNPEDVAAIEQLNQRLVERAIAMDGTSTGEHGVGLGKKKYMALEHGPTLDFMKIIKKSLDPKNILNPHKIFDL</sequence>
<dbReference type="Gene3D" id="1.10.45.10">
    <property type="entry name" value="Vanillyl-alcohol Oxidase, Chain A, domain 4"/>
    <property type="match status" value="1"/>
</dbReference>
<accession>A0A3B1AMZ8</accession>
<comment type="subcellular location">
    <subcellularLocation>
        <location evidence="2">Mitochondrion</location>
    </subcellularLocation>
</comment>
<comment type="similarity">
    <text evidence="3">Belongs to the FAD-binding oxidoreductase/transferase type 4 family.</text>
</comment>
<evidence type="ECO:0000259" key="10">
    <source>
        <dbReference type="PROSITE" id="PS51387"/>
    </source>
</evidence>
<dbReference type="InterPro" id="IPR016169">
    <property type="entry name" value="FAD-bd_PCMH_sub2"/>
</dbReference>
<dbReference type="PANTHER" id="PTHR11748:SF111">
    <property type="entry name" value="D-LACTATE DEHYDROGENASE, MITOCHONDRIAL-RELATED"/>
    <property type="match status" value="1"/>
</dbReference>
<keyword evidence="7 11" id="KW-0560">Oxidoreductase</keyword>
<feature type="domain" description="FAD-binding PCMH-type" evidence="10">
    <location>
        <begin position="40"/>
        <end position="217"/>
    </location>
</feature>
<dbReference type="SUPFAM" id="SSF56176">
    <property type="entry name" value="FAD-binding/transporter-associated domain-like"/>
    <property type="match status" value="1"/>
</dbReference>
<dbReference type="Gene3D" id="3.30.70.2740">
    <property type="match status" value="1"/>
</dbReference>
<dbReference type="InterPro" id="IPR016164">
    <property type="entry name" value="FAD-linked_Oxase-like_C"/>
</dbReference>
<dbReference type="GO" id="GO:0004458">
    <property type="term" value="F:D-lactate dehydrogenase (cytochrome) activity"/>
    <property type="evidence" value="ECO:0007669"/>
    <property type="project" value="UniProtKB-EC"/>
</dbReference>
<keyword evidence="5" id="KW-0274">FAD</keyword>
<dbReference type="GO" id="GO:1903457">
    <property type="term" value="P:lactate catabolic process"/>
    <property type="evidence" value="ECO:0007669"/>
    <property type="project" value="TreeGrafter"/>
</dbReference>
<keyword evidence="8" id="KW-0496">Mitochondrion</keyword>
<dbReference type="EMBL" id="UOFW01000123">
    <property type="protein sequence ID" value="VAX05122.1"/>
    <property type="molecule type" value="Genomic_DNA"/>
</dbReference>
<dbReference type="InterPro" id="IPR016171">
    <property type="entry name" value="Vanillyl_alc_oxidase_C-sub2"/>
</dbReference>
<dbReference type="FunFam" id="1.10.45.10:FF:000001">
    <property type="entry name" value="D-lactate dehydrogenase mitochondrial"/>
    <property type="match status" value="1"/>
</dbReference>
<dbReference type="FunFam" id="3.30.465.10:FF:000016">
    <property type="entry name" value="probable D-lactate dehydrogenase, mitochondrial"/>
    <property type="match status" value="1"/>
</dbReference>
<protein>
    <recommendedName>
        <fullName evidence="9">D-lactate dehydrogenase (cytochrome)</fullName>
        <ecNumber evidence="9">1.1.2.4</ecNumber>
    </recommendedName>
</protein>
<evidence type="ECO:0000256" key="5">
    <source>
        <dbReference type="ARBA" id="ARBA00022827"/>
    </source>
</evidence>
<dbReference type="InterPro" id="IPR006094">
    <property type="entry name" value="Oxid_FAD_bind_N"/>
</dbReference>
<evidence type="ECO:0000256" key="4">
    <source>
        <dbReference type="ARBA" id="ARBA00022630"/>
    </source>
</evidence>
<evidence type="ECO:0000256" key="2">
    <source>
        <dbReference type="ARBA" id="ARBA00004173"/>
    </source>
</evidence>
<dbReference type="InterPro" id="IPR016166">
    <property type="entry name" value="FAD-bd_PCMH"/>
</dbReference>
<dbReference type="InterPro" id="IPR004113">
    <property type="entry name" value="FAD-bd_oxidored_4_C"/>
</dbReference>
<organism evidence="11">
    <name type="scientific">hydrothermal vent metagenome</name>
    <dbReference type="NCBI Taxonomy" id="652676"/>
    <lineage>
        <taxon>unclassified sequences</taxon>
        <taxon>metagenomes</taxon>
        <taxon>ecological metagenomes</taxon>
    </lineage>
</organism>
<dbReference type="EC" id="1.1.2.4" evidence="9"/>
<keyword evidence="4" id="KW-0285">Flavoprotein</keyword>
<evidence type="ECO:0000313" key="11">
    <source>
        <dbReference type="EMBL" id="VAX05122.1"/>
    </source>
</evidence>
<dbReference type="Pfam" id="PF01565">
    <property type="entry name" value="FAD_binding_4"/>
    <property type="match status" value="1"/>
</dbReference>
<dbReference type="Pfam" id="PF02913">
    <property type="entry name" value="FAD-oxidase_C"/>
    <property type="match status" value="1"/>
</dbReference>
<evidence type="ECO:0000256" key="3">
    <source>
        <dbReference type="ARBA" id="ARBA00008000"/>
    </source>
</evidence>
<dbReference type="FunFam" id="3.30.70.2740:FF:000001">
    <property type="entry name" value="D-lactate dehydrogenase mitochondrial"/>
    <property type="match status" value="1"/>
</dbReference>
<reference evidence="11" key="1">
    <citation type="submission" date="2018-06" db="EMBL/GenBank/DDBJ databases">
        <authorList>
            <person name="Zhirakovskaya E."/>
        </authorList>
    </citation>
    <scope>NUCLEOTIDE SEQUENCE</scope>
</reference>